<sequence length="95" mass="10341">MPEAADALDGGARLDAQSLFLLAEGADPLCIVCADRNAAEALSAAYRTPLALESRSNLFGRPFVAFDDFEALLKEETGKRRAWALLRTLPKFGER</sequence>
<dbReference type="EMBL" id="QWKH01000097">
    <property type="protein sequence ID" value="NBI35286.1"/>
    <property type="molecule type" value="Genomic_DNA"/>
</dbReference>
<comment type="caution">
    <text evidence="1">The sequence shown here is derived from an EMBL/GenBank/DDBJ whole genome shotgun (WGS) entry which is preliminary data.</text>
</comment>
<evidence type="ECO:0000313" key="1">
    <source>
        <dbReference type="EMBL" id="NBI35286.1"/>
    </source>
</evidence>
<protein>
    <submittedName>
        <fullName evidence="1">Uncharacterized protein</fullName>
    </submittedName>
</protein>
<gene>
    <name evidence="1" type="ORF">D1639_09665</name>
</gene>
<reference evidence="1" key="1">
    <citation type="submission" date="2018-08" db="EMBL/GenBank/DDBJ databases">
        <title>Murine metabolic-syndrome-specific gut microbial biobank.</title>
        <authorList>
            <person name="Liu C."/>
        </authorList>
    </citation>
    <scope>NUCLEOTIDE SEQUENCE [LARGE SCALE GENOMIC DNA]</scope>
    <source>
        <strain evidence="1">Z82</strain>
    </source>
</reference>
<organism evidence="1">
    <name type="scientific">Muribaculaceae bacterium Z82</name>
    <dbReference type="NCBI Taxonomy" id="2304548"/>
    <lineage>
        <taxon>Bacteria</taxon>
        <taxon>Pseudomonadati</taxon>
        <taxon>Bacteroidota</taxon>
        <taxon>Bacteroidia</taxon>
        <taxon>Bacteroidales</taxon>
        <taxon>Muribaculaceae</taxon>
    </lineage>
</organism>
<proteinExistence type="predicted"/>
<dbReference type="AlphaFoldDB" id="A0A7C9NVV4"/>
<name>A0A7C9NVV4_9BACT</name>
<accession>A0A7C9NVV4</accession>